<feature type="compositionally biased region" description="Basic residues" evidence="1">
    <location>
        <begin position="167"/>
        <end position="205"/>
    </location>
</feature>
<feature type="compositionally biased region" description="Basic residues" evidence="1">
    <location>
        <begin position="139"/>
        <end position="157"/>
    </location>
</feature>
<protein>
    <submittedName>
        <fullName evidence="2">Uncharacterized protein</fullName>
    </submittedName>
</protein>
<dbReference type="InParanoid" id="A0A804Q1E3"/>
<organism evidence="2 3">
    <name type="scientific">Zea mays</name>
    <name type="common">Maize</name>
    <dbReference type="NCBI Taxonomy" id="4577"/>
    <lineage>
        <taxon>Eukaryota</taxon>
        <taxon>Viridiplantae</taxon>
        <taxon>Streptophyta</taxon>
        <taxon>Embryophyta</taxon>
        <taxon>Tracheophyta</taxon>
        <taxon>Spermatophyta</taxon>
        <taxon>Magnoliopsida</taxon>
        <taxon>Liliopsida</taxon>
        <taxon>Poales</taxon>
        <taxon>Poaceae</taxon>
        <taxon>PACMAD clade</taxon>
        <taxon>Panicoideae</taxon>
        <taxon>Andropogonodae</taxon>
        <taxon>Andropogoneae</taxon>
        <taxon>Tripsacinae</taxon>
        <taxon>Zea</taxon>
    </lineage>
</organism>
<keyword evidence="3" id="KW-1185">Reference proteome</keyword>
<feature type="compositionally biased region" description="Basic residues" evidence="1">
    <location>
        <begin position="249"/>
        <end position="258"/>
    </location>
</feature>
<evidence type="ECO:0000256" key="1">
    <source>
        <dbReference type="SAM" id="MobiDB-lite"/>
    </source>
</evidence>
<dbReference type="AlphaFoldDB" id="A0A804Q1E3"/>
<name>A0A804Q1E3_MAIZE</name>
<sequence length="367" mass="39343">TASARRVVVTVQSCCRFESDGRALRPRRGLAAARSRHGGVRLLGRRRHGPRQGGSAAAKDHRHLLHPGGGRGRRGGAGAGAQAPRAAPGRGPVPRRQGLRGRRHPRHGAGSHPARGLRRAGLAVPRGGRRAVGQVPIRRNGRHARRGRHARGGHGRHGVPAPEGRGGRRRATAARRGRPRGGLRRRAPRPRARCRRRRRRPRTPPRRLSGAGAGRGGALADHRHVPGRLGFPQHGAPARPGVDVPPALRGHRPRRVHRPGQISPQVNGGDGSLLLPDDPDRRGHRHRDIVGVRRDEPDGAGRAGPVRGRGRGDPGVHGARRHPPRGLHERPGAGQRAPAGRAERLAAAGSWLDVHARHLGMSDQNVS</sequence>
<feature type="region of interest" description="Disordered" evidence="1">
    <location>
        <begin position="23"/>
        <end position="344"/>
    </location>
</feature>
<accession>A0A804Q1E3</accession>
<reference evidence="2" key="3">
    <citation type="submission" date="2021-05" db="UniProtKB">
        <authorList>
            <consortium name="EnsemblPlants"/>
        </authorList>
    </citation>
    <scope>IDENTIFICATION</scope>
    <source>
        <strain evidence="2">cv. B73</strain>
    </source>
</reference>
<proteinExistence type="predicted"/>
<evidence type="ECO:0000313" key="2">
    <source>
        <dbReference type="EnsemblPlants" id="Zm00001eb290160_P001"/>
    </source>
</evidence>
<feature type="compositionally biased region" description="Gly residues" evidence="1">
    <location>
        <begin position="67"/>
        <end position="79"/>
    </location>
</feature>
<feature type="compositionally biased region" description="Basic residues" evidence="1">
    <location>
        <begin position="97"/>
        <end position="109"/>
    </location>
</feature>
<dbReference type="EnsemblPlants" id="Zm00001eb290160_T001">
    <property type="protein sequence ID" value="Zm00001eb290160_P001"/>
    <property type="gene ID" value="Zm00001eb290160"/>
</dbReference>
<feature type="compositionally biased region" description="Basic residues" evidence="1">
    <location>
        <begin position="24"/>
        <end position="50"/>
    </location>
</feature>
<dbReference type="Gramene" id="Zm00001eb290160_T001">
    <property type="protein sequence ID" value="Zm00001eb290160_P001"/>
    <property type="gene ID" value="Zm00001eb290160"/>
</dbReference>
<feature type="compositionally biased region" description="Basic and acidic residues" evidence="1">
    <location>
        <begin position="288"/>
        <end position="299"/>
    </location>
</feature>
<reference evidence="3" key="1">
    <citation type="journal article" date="2009" name="Science">
        <title>The B73 maize genome: complexity, diversity, and dynamics.</title>
        <authorList>
            <person name="Schnable P.S."/>
            <person name="Ware D."/>
            <person name="Fulton R.S."/>
            <person name="Stein J.C."/>
            <person name="Wei F."/>
            <person name="Pasternak S."/>
            <person name="Liang C."/>
            <person name="Zhang J."/>
            <person name="Fulton L."/>
            <person name="Graves T.A."/>
            <person name="Minx P."/>
            <person name="Reily A.D."/>
            <person name="Courtney L."/>
            <person name="Kruchowski S.S."/>
            <person name="Tomlinson C."/>
            <person name="Strong C."/>
            <person name="Delehaunty K."/>
            <person name="Fronick C."/>
            <person name="Courtney B."/>
            <person name="Rock S.M."/>
            <person name="Belter E."/>
            <person name="Du F."/>
            <person name="Kim K."/>
            <person name="Abbott R.M."/>
            <person name="Cotton M."/>
            <person name="Levy A."/>
            <person name="Marchetto P."/>
            <person name="Ochoa K."/>
            <person name="Jackson S.M."/>
            <person name="Gillam B."/>
            <person name="Chen W."/>
            <person name="Yan L."/>
            <person name="Higginbotham J."/>
            <person name="Cardenas M."/>
            <person name="Waligorski J."/>
            <person name="Applebaum E."/>
            <person name="Phelps L."/>
            <person name="Falcone J."/>
            <person name="Kanchi K."/>
            <person name="Thane T."/>
            <person name="Scimone A."/>
            <person name="Thane N."/>
            <person name="Henke J."/>
            <person name="Wang T."/>
            <person name="Ruppert J."/>
            <person name="Shah N."/>
            <person name="Rotter K."/>
            <person name="Hodges J."/>
            <person name="Ingenthron E."/>
            <person name="Cordes M."/>
            <person name="Kohlberg S."/>
            <person name="Sgro J."/>
            <person name="Delgado B."/>
            <person name="Mead K."/>
            <person name="Chinwalla A."/>
            <person name="Leonard S."/>
            <person name="Crouse K."/>
            <person name="Collura K."/>
            <person name="Kudrna D."/>
            <person name="Currie J."/>
            <person name="He R."/>
            <person name="Angelova A."/>
            <person name="Rajasekar S."/>
            <person name="Mueller T."/>
            <person name="Lomeli R."/>
            <person name="Scara G."/>
            <person name="Ko A."/>
            <person name="Delaney K."/>
            <person name="Wissotski M."/>
            <person name="Lopez G."/>
            <person name="Campos D."/>
            <person name="Braidotti M."/>
            <person name="Ashley E."/>
            <person name="Golser W."/>
            <person name="Kim H."/>
            <person name="Lee S."/>
            <person name="Lin J."/>
            <person name="Dujmic Z."/>
            <person name="Kim W."/>
            <person name="Talag J."/>
            <person name="Zuccolo A."/>
            <person name="Fan C."/>
            <person name="Sebastian A."/>
            <person name="Kramer M."/>
            <person name="Spiegel L."/>
            <person name="Nascimento L."/>
            <person name="Zutavern T."/>
            <person name="Miller B."/>
            <person name="Ambroise C."/>
            <person name="Muller S."/>
            <person name="Spooner W."/>
            <person name="Narechania A."/>
            <person name="Ren L."/>
            <person name="Wei S."/>
            <person name="Kumari S."/>
            <person name="Faga B."/>
            <person name="Levy M.J."/>
            <person name="McMahan L."/>
            <person name="Van Buren P."/>
            <person name="Vaughn M.W."/>
            <person name="Ying K."/>
            <person name="Yeh C.-T."/>
            <person name="Emrich S.J."/>
            <person name="Jia Y."/>
            <person name="Kalyanaraman A."/>
            <person name="Hsia A.-P."/>
            <person name="Barbazuk W.B."/>
            <person name="Baucom R.S."/>
            <person name="Brutnell T.P."/>
            <person name="Carpita N.C."/>
            <person name="Chaparro C."/>
            <person name="Chia J.-M."/>
            <person name="Deragon J.-M."/>
            <person name="Estill J.C."/>
            <person name="Fu Y."/>
            <person name="Jeddeloh J.A."/>
            <person name="Han Y."/>
            <person name="Lee H."/>
            <person name="Li P."/>
            <person name="Lisch D.R."/>
            <person name="Liu S."/>
            <person name="Liu Z."/>
            <person name="Nagel D.H."/>
            <person name="McCann M.C."/>
            <person name="SanMiguel P."/>
            <person name="Myers A.M."/>
            <person name="Nettleton D."/>
            <person name="Nguyen J."/>
            <person name="Penning B.W."/>
            <person name="Ponnala L."/>
            <person name="Schneider K.L."/>
            <person name="Schwartz D.C."/>
            <person name="Sharma A."/>
            <person name="Soderlund C."/>
            <person name="Springer N.M."/>
            <person name="Sun Q."/>
            <person name="Wang H."/>
            <person name="Waterman M."/>
            <person name="Westerman R."/>
            <person name="Wolfgruber T.K."/>
            <person name="Yang L."/>
            <person name="Yu Y."/>
            <person name="Zhang L."/>
            <person name="Zhou S."/>
            <person name="Zhu Q."/>
            <person name="Bennetzen J.L."/>
            <person name="Dawe R.K."/>
            <person name="Jiang J."/>
            <person name="Jiang N."/>
            <person name="Presting G.G."/>
            <person name="Wessler S.R."/>
            <person name="Aluru S."/>
            <person name="Martienssen R.A."/>
            <person name="Clifton S.W."/>
            <person name="McCombie W.R."/>
            <person name="Wing R.A."/>
            <person name="Wilson R.K."/>
        </authorList>
    </citation>
    <scope>NUCLEOTIDE SEQUENCE [LARGE SCALE GENOMIC DNA]</scope>
    <source>
        <strain evidence="3">cv. B73</strain>
    </source>
</reference>
<dbReference type="Proteomes" id="UP000007305">
    <property type="component" value="Chromosome 6"/>
</dbReference>
<reference evidence="2" key="2">
    <citation type="submission" date="2019-07" db="EMBL/GenBank/DDBJ databases">
        <authorList>
            <person name="Seetharam A."/>
            <person name="Woodhouse M."/>
            <person name="Cannon E."/>
        </authorList>
    </citation>
    <scope>NUCLEOTIDE SEQUENCE [LARGE SCALE GENOMIC DNA]</scope>
    <source>
        <strain evidence="2">cv. B73</strain>
    </source>
</reference>
<feature type="compositionally biased region" description="Low complexity" evidence="1">
    <location>
        <begin position="332"/>
        <end position="344"/>
    </location>
</feature>
<evidence type="ECO:0000313" key="3">
    <source>
        <dbReference type="Proteomes" id="UP000007305"/>
    </source>
</evidence>
<feature type="compositionally biased region" description="Low complexity" evidence="1">
    <location>
        <begin position="80"/>
        <end position="96"/>
    </location>
</feature>